<evidence type="ECO:0000313" key="4">
    <source>
        <dbReference type="EMBL" id="EFN56181.1"/>
    </source>
</evidence>
<dbReference type="PANTHER" id="PTHR34009:SF2">
    <property type="entry name" value="PROTEIN STAR"/>
    <property type="match status" value="1"/>
</dbReference>
<reference evidence="4 5" key="1">
    <citation type="journal article" date="2010" name="Plant Cell">
        <title>The Chlorella variabilis NC64A genome reveals adaptation to photosymbiosis, coevolution with viruses, and cryptic sex.</title>
        <authorList>
            <person name="Blanc G."/>
            <person name="Duncan G."/>
            <person name="Agarkova I."/>
            <person name="Borodovsky M."/>
            <person name="Gurnon J."/>
            <person name="Kuo A."/>
            <person name="Lindquist E."/>
            <person name="Lucas S."/>
            <person name="Pangilinan J."/>
            <person name="Polle J."/>
            <person name="Salamov A."/>
            <person name="Terry A."/>
            <person name="Yamada T."/>
            <person name="Dunigan D.D."/>
            <person name="Grigoriev I.V."/>
            <person name="Claverie J.M."/>
            <person name="Van Etten J.L."/>
        </authorList>
    </citation>
    <scope>NUCLEOTIDE SEQUENCE [LARGE SCALE GENOMIC DNA]</scope>
    <source>
        <strain evidence="4 5">NC64A</strain>
    </source>
</reference>
<dbReference type="GO" id="GO:0016197">
    <property type="term" value="P:endosomal transport"/>
    <property type="evidence" value="ECO:0007669"/>
    <property type="project" value="TreeGrafter"/>
</dbReference>
<proteinExistence type="predicted"/>
<dbReference type="GO" id="GO:0005886">
    <property type="term" value="C:plasma membrane"/>
    <property type="evidence" value="ECO:0007669"/>
    <property type="project" value="TreeGrafter"/>
</dbReference>
<dbReference type="GO" id="GO:0006888">
    <property type="term" value="P:endoplasmic reticulum to Golgi vesicle-mediated transport"/>
    <property type="evidence" value="ECO:0007669"/>
    <property type="project" value="TreeGrafter"/>
</dbReference>
<dbReference type="eggNOG" id="ENOG502RUZB">
    <property type="taxonomic scope" value="Eukaryota"/>
</dbReference>
<dbReference type="GO" id="GO:0005789">
    <property type="term" value="C:endoplasmic reticulum membrane"/>
    <property type="evidence" value="ECO:0007669"/>
    <property type="project" value="TreeGrafter"/>
</dbReference>
<organism evidence="5">
    <name type="scientific">Chlorella variabilis</name>
    <name type="common">Green alga</name>
    <dbReference type="NCBI Taxonomy" id="554065"/>
    <lineage>
        <taxon>Eukaryota</taxon>
        <taxon>Viridiplantae</taxon>
        <taxon>Chlorophyta</taxon>
        <taxon>core chlorophytes</taxon>
        <taxon>Trebouxiophyceae</taxon>
        <taxon>Chlorellales</taxon>
        <taxon>Chlorellaceae</taxon>
        <taxon>Chlorella clade</taxon>
        <taxon>Chlorella</taxon>
    </lineage>
</organism>
<dbReference type="InterPro" id="IPR006342">
    <property type="entry name" value="FkbM_mtfrase"/>
</dbReference>
<keyword evidence="2" id="KW-0472">Membrane</keyword>
<dbReference type="GeneID" id="17355636"/>
<evidence type="ECO:0000313" key="5">
    <source>
        <dbReference type="Proteomes" id="UP000008141"/>
    </source>
</evidence>
<name>E1ZD96_CHLVA</name>
<dbReference type="PANTHER" id="PTHR34009">
    <property type="entry name" value="PROTEIN STAR"/>
    <property type="match status" value="1"/>
</dbReference>
<dbReference type="RefSeq" id="XP_005848283.1">
    <property type="nucleotide sequence ID" value="XM_005848221.1"/>
</dbReference>
<keyword evidence="2" id="KW-1133">Transmembrane helix</keyword>
<feature type="transmembrane region" description="Helical" evidence="2">
    <location>
        <begin position="15"/>
        <end position="33"/>
    </location>
</feature>
<dbReference type="GO" id="GO:0005794">
    <property type="term" value="C:Golgi apparatus"/>
    <property type="evidence" value="ECO:0007669"/>
    <property type="project" value="TreeGrafter"/>
</dbReference>
<dbReference type="InterPro" id="IPR029063">
    <property type="entry name" value="SAM-dependent_MTases_sf"/>
</dbReference>
<dbReference type="InParanoid" id="E1ZD96"/>
<dbReference type="OrthoDB" id="512533at2759"/>
<dbReference type="Proteomes" id="UP000008141">
    <property type="component" value="Unassembled WGS sequence"/>
</dbReference>
<feature type="domain" description="Methyltransferase FkbM" evidence="3">
    <location>
        <begin position="245"/>
        <end position="395"/>
    </location>
</feature>
<dbReference type="SUPFAM" id="SSF53335">
    <property type="entry name" value="S-adenosyl-L-methionine-dependent methyltransferases"/>
    <property type="match status" value="1"/>
</dbReference>
<dbReference type="Pfam" id="PF05050">
    <property type="entry name" value="Methyltransf_21"/>
    <property type="match status" value="1"/>
</dbReference>
<dbReference type="Gene3D" id="3.40.50.150">
    <property type="entry name" value="Vaccinia Virus protein VP39"/>
    <property type="match status" value="1"/>
</dbReference>
<dbReference type="EMBL" id="GL433842">
    <property type="protein sequence ID" value="EFN56181.1"/>
    <property type="molecule type" value="Genomic_DNA"/>
</dbReference>
<dbReference type="AlphaFoldDB" id="E1ZD96"/>
<feature type="region of interest" description="Disordered" evidence="1">
    <location>
        <begin position="43"/>
        <end position="137"/>
    </location>
</feature>
<evidence type="ECO:0000256" key="1">
    <source>
        <dbReference type="SAM" id="MobiDB-lite"/>
    </source>
</evidence>
<accession>E1ZD96</accession>
<gene>
    <name evidence="4" type="ORF">CHLNCDRAFT_144905</name>
</gene>
<keyword evidence="2" id="KW-0812">Transmembrane</keyword>
<dbReference type="InterPro" id="IPR053202">
    <property type="entry name" value="EGF_Rcpt_Signaling_Reg"/>
</dbReference>
<dbReference type="GO" id="GO:0031902">
    <property type="term" value="C:late endosome membrane"/>
    <property type="evidence" value="ECO:0007669"/>
    <property type="project" value="TreeGrafter"/>
</dbReference>
<sequence length="432" mass="45990">MRPPVKNGNNRRPRGWIVIVTGLLLAGGVYKWAAREGHTLARSGLTPAKQEEAGLTATEQEEAGTTAVEQEEAGTTAAEQEGADSSAAEQEEAATADQGGGSLRSAQEEGAGMAAAEEGQGAELSAAEGQEEVPGLNEDEEYKQAMASEKVLEAAERQEQEEHAQARAQQQWDALAVHRPDWSEACTEPPCSGIYSKLEDGSPLPSVPWAGLIGEDAWLQKNLFFEKKGGFFLGFGCAAKDACSAAWFAQAAGWKGLLVEGDPGEYKGVVESFPDAIGVNAAVCTDQQTVRYHSDGTWGGVWDFMPEAYRQEHHPEDTEDGMAEVECTPLQVILNKLGIDAIDLLVVDVNGGELEVLQSLDFGRVAVKVVVAAIEVLDGVAQHELAAQLSAAGFQPVAKASGSEMAEKLAVFVHESAWPQLKHAPDVEKVEL</sequence>
<keyword evidence="5" id="KW-1185">Reference proteome</keyword>
<feature type="compositionally biased region" description="Low complexity" evidence="1">
    <location>
        <begin position="108"/>
        <end position="128"/>
    </location>
</feature>
<dbReference type="KEGG" id="cvr:CHLNCDRAFT_144905"/>
<protein>
    <recommendedName>
        <fullName evidence="3">Methyltransferase FkbM domain-containing protein</fullName>
    </recommendedName>
</protein>
<evidence type="ECO:0000259" key="3">
    <source>
        <dbReference type="Pfam" id="PF05050"/>
    </source>
</evidence>
<evidence type="ECO:0000256" key="2">
    <source>
        <dbReference type="SAM" id="Phobius"/>
    </source>
</evidence>
<feature type="compositionally biased region" description="Low complexity" evidence="1">
    <location>
        <begin position="53"/>
        <end position="88"/>
    </location>
</feature>